<evidence type="ECO:0000256" key="1">
    <source>
        <dbReference type="ARBA" id="ARBA00007637"/>
    </source>
</evidence>
<proteinExistence type="inferred from homology"/>
<feature type="domain" description="NAD-dependent epimerase/dehydratase" evidence="2">
    <location>
        <begin position="6"/>
        <end position="242"/>
    </location>
</feature>
<name>A0AAW9SF27_9BACT</name>
<sequence>MKKDTILVTGANGQLGSELTTALKDLFGEEQVIATDIVQPQEASEGPFELLDIQDAERFSALVDKYQVTQIYHLAAILSARGEQNPVQAWDINMNGLLNVLNLAKEKSLKKIYWPSSIAVFGPTTPCDNTPQKTVMEPNTVYGISKLSGELWCQYYFEKFGVDVRSLRYPGLIGYKALPGGGTTDYAVDIYHKAIEGKELECFLSEDSYLPMMYMPDAVRATLELMEAEADKISVHTSYNLGALSFSPKEIYEEIKKHYPDFSIRYQPDFRQAIADTWPNSVDDQQARDDWDWKPEYDLAAMTQDMLDNLKKLKTVSV</sequence>
<protein>
    <submittedName>
        <fullName evidence="3">NAD-dependent epimerase/dehydratase family protein</fullName>
    </submittedName>
</protein>
<dbReference type="InterPro" id="IPR051225">
    <property type="entry name" value="NAD(P)_epim/dehydratase"/>
</dbReference>
<comment type="caution">
    <text evidence="3">The sequence shown here is derived from an EMBL/GenBank/DDBJ whole genome shotgun (WGS) entry which is preliminary data.</text>
</comment>
<dbReference type="SUPFAM" id="SSF51735">
    <property type="entry name" value="NAD(P)-binding Rossmann-fold domains"/>
    <property type="match status" value="1"/>
</dbReference>
<reference evidence="3 4" key="1">
    <citation type="submission" date="2024-04" db="EMBL/GenBank/DDBJ databases">
        <title>Novel genus in family Flammeovirgaceae.</title>
        <authorList>
            <person name="Nguyen T.H."/>
            <person name="Vuong T.Q."/>
            <person name="Le H."/>
            <person name="Kim S.-G."/>
        </authorList>
    </citation>
    <scope>NUCLEOTIDE SEQUENCE [LARGE SCALE GENOMIC DNA]</scope>
    <source>
        <strain evidence="3 4">JCM 23209</strain>
    </source>
</reference>
<dbReference type="Proteomes" id="UP001403385">
    <property type="component" value="Unassembled WGS sequence"/>
</dbReference>
<evidence type="ECO:0000259" key="2">
    <source>
        <dbReference type="Pfam" id="PF01370"/>
    </source>
</evidence>
<gene>
    <name evidence="3" type="ORF">AAG747_20875</name>
</gene>
<comment type="similarity">
    <text evidence="1">Belongs to the NAD(P)-dependent epimerase/dehydratase family.</text>
</comment>
<dbReference type="GO" id="GO:0006567">
    <property type="term" value="P:L-threonine catabolic process"/>
    <property type="evidence" value="ECO:0007669"/>
    <property type="project" value="TreeGrafter"/>
</dbReference>
<dbReference type="RefSeq" id="WP_346823166.1">
    <property type="nucleotide sequence ID" value="NZ_JBDKWZ010000013.1"/>
</dbReference>
<evidence type="ECO:0000313" key="4">
    <source>
        <dbReference type="Proteomes" id="UP001403385"/>
    </source>
</evidence>
<dbReference type="EMBL" id="JBDKWZ010000013">
    <property type="protein sequence ID" value="MEN7550385.1"/>
    <property type="molecule type" value="Genomic_DNA"/>
</dbReference>
<dbReference type="Pfam" id="PF01370">
    <property type="entry name" value="Epimerase"/>
    <property type="match status" value="1"/>
</dbReference>
<evidence type="ECO:0000313" key="3">
    <source>
        <dbReference type="EMBL" id="MEN7550385.1"/>
    </source>
</evidence>
<keyword evidence="4" id="KW-1185">Reference proteome</keyword>
<dbReference type="FunFam" id="3.40.50.720:FF:000077">
    <property type="entry name" value="L-threonine 3-dehydrogenase, mitochondrial"/>
    <property type="match status" value="1"/>
</dbReference>
<dbReference type="InterPro" id="IPR001509">
    <property type="entry name" value="Epimerase_deHydtase"/>
</dbReference>
<dbReference type="AlphaFoldDB" id="A0AAW9SF27"/>
<dbReference type="GO" id="GO:0008743">
    <property type="term" value="F:L-threonine 3-dehydrogenase activity"/>
    <property type="evidence" value="ECO:0007669"/>
    <property type="project" value="TreeGrafter"/>
</dbReference>
<accession>A0AAW9SF27</accession>
<dbReference type="InterPro" id="IPR036291">
    <property type="entry name" value="NAD(P)-bd_dom_sf"/>
</dbReference>
<dbReference type="PANTHER" id="PTHR42687">
    <property type="entry name" value="L-THREONINE 3-DEHYDROGENASE"/>
    <property type="match status" value="1"/>
</dbReference>
<organism evidence="3 4">
    <name type="scientific">Rapidithrix thailandica</name>
    <dbReference type="NCBI Taxonomy" id="413964"/>
    <lineage>
        <taxon>Bacteria</taxon>
        <taxon>Pseudomonadati</taxon>
        <taxon>Bacteroidota</taxon>
        <taxon>Cytophagia</taxon>
        <taxon>Cytophagales</taxon>
        <taxon>Flammeovirgaceae</taxon>
        <taxon>Rapidithrix</taxon>
    </lineage>
</organism>
<dbReference type="PANTHER" id="PTHR42687:SF1">
    <property type="entry name" value="L-THREONINE 3-DEHYDROGENASE, MITOCHONDRIAL"/>
    <property type="match status" value="1"/>
</dbReference>
<dbReference type="Gene3D" id="3.40.50.720">
    <property type="entry name" value="NAD(P)-binding Rossmann-like Domain"/>
    <property type="match status" value="1"/>
</dbReference>